<dbReference type="GO" id="GO:0004725">
    <property type="term" value="F:protein tyrosine phosphatase activity"/>
    <property type="evidence" value="ECO:0007669"/>
    <property type="project" value="InterPro"/>
</dbReference>
<keyword evidence="2" id="KW-0378">Hydrolase</keyword>
<dbReference type="InterPro" id="IPR050438">
    <property type="entry name" value="LMW_PTPase"/>
</dbReference>
<accession>A0A8J3B9P4</accession>
<proteinExistence type="inferred from homology"/>
<organism evidence="7 8">
    <name type="scientific">Calditerricola satsumensis</name>
    <dbReference type="NCBI Taxonomy" id="373054"/>
    <lineage>
        <taxon>Bacteria</taxon>
        <taxon>Bacillati</taxon>
        <taxon>Bacillota</taxon>
        <taxon>Bacilli</taxon>
        <taxon>Bacillales</taxon>
        <taxon>Bacillaceae</taxon>
        <taxon>Calditerricola</taxon>
    </lineage>
</organism>
<dbReference type="Pfam" id="PF01451">
    <property type="entry name" value="LMWPc"/>
    <property type="match status" value="1"/>
</dbReference>
<protein>
    <submittedName>
        <fullName evidence="7">Protein-tyrosine-phosphatase</fullName>
    </submittedName>
</protein>
<keyword evidence="8" id="KW-1185">Reference proteome</keyword>
<dbReference type="RefSeq" id="WP_229725796.1">
    <property type="nucleotide sequence ID" value="NZ_BMOF01000035.1"/>
</dbReference>
<dbReference type="InterPro" id="IPR017867">
    <property type="entry name" value="Tyr_phospatase_low_mol_wt"/>
</dbReference>
<feature type="coiled-coil region" evidence="5">
    <location>
        <begin position="137"/>
        <end position="189"/>
    </location>
</feature>
<feature type="domain" description="Phosphotyrosine protein phosphatase I" evidence="6">
    <location>
        <begin position="1"/>
        <end position="139"/>
    </location>
</feature>
<name>A0A8J3B9P4_9BACI</name>
<evidence type="ECO:0000256" key="3">
    <source>
        <dbReference type="ARBA" id="ARBA00022912"/>
    </source>
</evidence>
<sequence length="234" mass="26200">MKVLFVCTGNTCRSPMAEKLFRRLAEEAGLAVDARSAGLAAAEGAPASKHARAVLKERGLDDAHRSQTVSAELMAWADVVLTMTRAHKEQLCLRFPEHAEKVHTLKEFAEDSPELRQRQAELDRAYAELELKRSAFLRRHQAELEALERRRQELQEALREVEDRLVALQRALEDETRAERARIAELEAALPALDIADPFGGDLETYRACADELEAALRKVVDKLRANHSPSEGA</sequence>
<evidence type="ECO:0000256" key="1">
    <source>
        <dbReference type="ARBA" id="ARBA00011063"/>
    </source>
</evidence>
<dbReference type="SUPFAM" id="SSF52788">
    <property type="entry name" value="Phosphotyrosine protein phosphatases I"/>
    <property type="match status" value="1"/>
</dbReference>
<feature type="active site" description="Nucleophile" evidence="4">
    <location>
        <position position="7"/>
    </location>
</feature>
<feature type="active site" description="Nucleophile" evidence="4">
    <location>
        <position position="13"/>
    </location>
</feature>
<reference evidence="7" key="1">
    <citation type="journal article" date="2014" name="Int. J. Syst. Evol. Microbiol.">
        <title>Complete genome sequence of Corynebacterium casei LMG S-19264T (=DSM 44701T), isolated from a smear-ripened cheese.</title>
        <authorList>
            <consortium name="US DOE Joint Genome Institute (JGI-PGF)"/>
            <person name="Walter F."/>
            <person name="Albersmeier A."/>
            <person name="Kalinowski J."/>
            <person name="Ruckert C."/>
        </authorList>
    </citation>
    <scope>NUCLEOTIDE SEQUENCE</scope>
    <source>
        <strain evidence="7">JCM 14719</strain>
    </source>
</reference>
<dbReference type="AlphaFoldDB" id="A0A8J3B9P4"/>
<dbReference type="PRINTS" id="PR00719">
    <property type="entry name" value="LMWPTPASE"/>
</dbReference>
<dbReference type="EMBL" id="BMOF01000035">
    <property type="protein sequence ID" value="GGK03310.1"/>
    <property type="molecule type" value="Genomic_DNA"/>
</dbReference>
<dbReference type="PANTHER" id="PTHR11717:SF31">
    <property type="entry name" value="LOW MOLECULAR WEIGHT PROTEIN-TYROSINE-PHOSPHATASE ETP-RELATED"/>
    <property type="match status" value="1"/>
</dbReference>
<gene>
    <name evidence="7" type="ORF">GCM10007043_16780</name>
</gene>
<evidence type="ECO:0000256" key="4">
    <source>
        <dbReference type="PIRSR" id="PIRSR617867-1"/>
    </source>
</evidence>
<keyword evidence="5" id="KW-0175">Coiled coil</keyword>
<dbReference type="Gene3D" id="3.40.50.2300">
    <property type="match status" value="2"/>
</dbReference>
<comment type="caution">
    <text evidence="7">The sequence shown here is derived from an EMBL/GenBank/DDBJ whole genome shotgun (WGS) entry which is preliminary data.</text>
</comment>
<dbReference type="InterPro" id="IPR036196">
    <property type="entry name" value="Ptyr_pPase_sf"/>
</dbReference>
<dbReference type="InterPro" id="IPR023485">
    <property type="entry name" value="Ptyr_pPase"/>
</dbReference>
<reference evidence="7" key="2">
    <citation type="submission" date="2020-09" db="EMBL/GenBank/DDBJ databases">
        <authorList>
            <person name="Sun Q."/>
            <person name="Ohkuma M."/>
        </authorList>
    </citation>
    <scope>NUCLEOTIDE SEQUENCE</scope>
    <source>
        <strain evidence="7">JCM 14719</strain>
    </source>
</reference>
<keyword evidence="3" id="KW-0904">Protein phosphatase</keyword>
<dbReference type="SMART" id="SM00226">
    <property type="entry name" value="LMWPc"/>
    <property type="match status" value="1"/>
</dbReference>
<dbReference type="CDD" id="cd16344">
    <property type="entry name" value="LMWPAP"/>
    <property type="match status" value="1"/>
</dbReference>
<evidence type="ECO:0000313" key="7">
    <source>
        <dbReference type="EMBL" id="GGK03310.1"/>
    </source>
</evidence>
<dbReference type="PANTHER" id="PTHR11717">
    <property type="entry name" value="LOW MOLECULAR WEIGHT PROTEIN TYROSINE PHOSPHATASE"/>
    <property type="match status" value="1"/>
</dbReference>
<evidence type="ECO:0000256" key="5">
    <source>
        <dbReference type="SAM" id="Coils"/>
    </source>
</evidence>
<dbReference type="Proteomes" id="UP000637720">
    <property type="component" value="Unassembled WGS sequence"/>
</dbReference>
<comment type="similarity">
    <text evidence="1">Belongs to the low molecular weight phosphotyrosine protein phosphatase family.</text>
</comment>
<evidence type="ECO:0000259" key="6">
    <source>
        <dbReference type="SMART" id="SM00226"/>
    </source>
</evidence>
<evidence type="ECO:0000313" key="8">
    <source>
        <dbReference type="Proteomes" id="UP000637720"/>
    </source>
</evidence>
<evidence type="ECO:0000256" key="2">
    <source>
        <dbReference type="ARBA" id="ARBA00022801"/>
    </source>
</evidence>